<organism evidence="2 3">
    <name type="scientific">Tremella mesenterica</name>
    <name type="common">Jelly fungus</name>
    <dbReference type="NCBI Taxonomy" id="5217"/>
    <lineage>
        <taxon>Eukaryota</taxon>
        <taxon>Fungi</taxon>
        <taxon>Dikarya</taxon>
        <taxon>Basidiomycota</taxon>
        <taxon>Agaricomycotina</taxon>
        <taxon>Tremellomycetes</taxon>
        <taxon>Tremellales</taxon>
        <taxon>Tremellaceae</taxon>
        <taxon>Tremella</taxon>
    </lineage>
</organism>
<feature type="region of interest" description="Disordered" evidence="1">
    <location>
        <begin position="359"/>
        <end position="435"/>
    </location>
</feature>
<comment type="caution">
    <text evidence="2">The sequence shown here is derived from an EMBL/GenBank/DDBJ whole genome shotgun (WGS) entry which is preliminary data.</text>
</comment>
<protein>
    <submittedName>
        <fullName evidence="2">Uncharacterized protein</fullName>
    </submittedName>
</protein>
<proteinExistence type="predicted"/>
<feature type="compositionally biased region" description="Polar residues" evidence="1">
    <location>
        <begin position="403"/>
        <end position="422"/>
    </location>
</feature>
<dbReference type="EMBL" id="SDIL01000065">
    <property type="protein sequence ID" value="RXK37605.1"/>
    <property type="molecule type" value="Genomic_DNA"/>
</dbReference>
<dbReference type="InParanoid" id="A0A4Q1BIZ1"/>
<name>A0A4Q1BIZ1_TREME</name>
<dbReference type="Proteomes" id="UP000289152">
    <property type="component" value="Unassembled WGS sequence"/>
</dbReference>
<evidence type="ECO:0000256" key="1">
    <source>
        <dbReference type="SAM" id="MobiDB-lite"/>
    </source>
</evidence>
<sequence>MIKSQQAFNDVVGQLGIPKEMQVPGWDHLIYGQDRAVPDQKGSSTTPKKNALRSLGALYPSPNPPRFPQRHSTPSPRKLDTFDTQSSQGHGKTLVNTPDFARLAGFVDEGNQSYSTTSFNDKIPTSTNFFQPISPPRSKPNRLISEMEYYNGQIPLKNFDQKRVDLELSPHLNFKNMDDSMSDVDAEIEKLLTPPSIPYHLDDIWMNDTRYARHQEWALERPISRSSSAPAPEPRISTMWQLDGTPRKVSRPSWRSVDGAHFPSIPLMDGSTSPCPLSVFRGNVIRLEDESPTQQSVIPASLPQAPKFSQTSVDQPFIPRAIFSSSLEEPSVDQMLADQSITQSLSTLATEEPMLQIRILGDSDSLPPPRKRAKTNKPLVTESSAPKPLSRKRSKSERPTQLIRHSSSEAAAGSSDLTSVTKRGNGKRGSTGKNYTEDEDKLILDLVTSRTLSSETLSPICASLVAAGFAERTWTALRWRLCHPLNDQFKARIAQLEGGWME</sequence>
<reference evidence="2 3" key="1">
    <citation type="submission" date="2016-06" db="EMBL/GenBank/DDBJ databases">
        <title>Evolution of pathogenesis and genome organization in the Tremellales.</title>
        <authorList>
            <person name="Cuomo C."/>
            <person name="Litvintseva A."/>
            <person name="Heitman J."/>
            <person name="Chen Y."/>
            <person name="Sun S."/>
            <person name="Springer D."/>
            <person name="Dromer F."/>
            <person name="Young S."/>
            <person name="Zeng Q."/>
            <person name="Chapman S."/>
            <person name="Gujja S."/>
            <person name="Saif S."/>
            <person name="Birren B."/>
        </authorList>
    </citation>
    <scope>NUCLEOTIDE SEQUENCE [LARGE SCALE GENOMIC DNA]</scope>
    <source>
        <strain evidence="2 3">ATCC 28783</strain>
    </source>
</reference>
<dbReference type="VEuPathDB" id="FungiDB:TREMEDRAFT_71904"/>
<evidence type="ECO:0000313" key="3">
    <source>
        <dbReference type="Proteomes" id="UP000289152"/>
    </source>
</evidence>
<feature type="compositionally biased region" description="Polar residues" evidence="1">
    <location>
        <begin position="82"/>
        <end position="95"/>
    </location>
</feature>
<gene>
    <name evidence="2" type="ORF">M231_05147</name>
</gene>
<feature type="region of interest" description="Disordered" evidence="1">
    <location>
        <begin position="54"/>
        <end position="95"/>
    </location>
</feature>
<evidence type="ECO:0000313" key="2">
    <source>
        <dbReference type="EMBL" id="RXK37605.1"/>
    </source>
</evidence>
<accession>A0A4Q1BIZ1</accession>
<keyword evidence="3" id="KW-1185">Reference proteome</keyword>
<dbReference type="AlphaFoldDB" id="A0A4Q1BIZ1"/>